<reference evidence="1" key="1">
    <citation type="submission" date="2022-12" db="EMBL/GenBank/DDBJ databases">
        <title>Jiella pelagia sp. nov., isolated from phosphonate enriched culture of Northwest Pacific surface seawater.</title>
        <authorList>
            <person name="Shin D.Y."/>
            <person name="Hwang C.Y."/>
        </authorList>
    </citation>
    <scope>NUCLEOTIDE SEQUENCE</scope>
    <source>
        <strain evidence="1">HL-NP1</strain>
        <plasmid evidence="1">unnamed2</plasmid>
    </source>
</reference>
<sequence>MILTYKNTAREDEFIQLVKDGYRVEVICAKSARKQHANWYGRWFVRAVNEKSGKETVLVTARKSDDGARKMQPRFFRTLPGLFSFLYENDLSSIIAVPAQSGMRSVQPDTD</sequence>
<proteinExistence type="predicted"/>
<evidence type="ECO:0000313" key="1">
    <source>
        <dbReference type="EMBL" id="WAP71485.1"/>
    </source>
</evidence>
<dbReference type="RefSeq" id="WP_083591618.1">
    <property type="nucleotide sequence ID" value="NZ_CP114030.1"/>
</dbReference>
<gene>
    <name evidence="1" type="ORF">OH818_28040</name>
</gene>
<protein>
    <submittedName>
        <fullName evidence="1">Uncharacterized protein</fullName>
    </submittedName>
</protein>
<organism evidence="1 2">
    <name type="scientific">Jiella pelagia</name>
    <dbReference type="NCBI Taxonomy" id="2986949"/>
    <lineage>
        <taxon>Bacteria</taxon>
        <taxon>Pseudomonadati</taxon>
        <taxon>Pseudomonadota</taxon>
        <taxon>Alphaproteobacteria</taxon>
        <taxon>Hyphomicrobiales</taxon>
        <taxon>Aurantimonadaceae</taxon>
        <taxon>Jiella</taxon>
    </lineage>
</organism>
<keyword evidence="1" id="KW-0614">Plasmid</keyword>
<dbReference type="EMBL" id="CP114030">
    <property type="protein sequence ID" value="WAP71485.1"/>
    <property type="molecule type" value="Genomic_DNA"/>
</dbReference>
<dbReference type="Proteomes" id="UP001164020">
    <property type="component" value="Plasmid unnamed2"/>
</dbReference>
<geneLocation type="plasmid" evidence="1 2">
    <name>unnamed2</name>
</geneLocation>
<evidence type="ECO:0000313" key="2">
    <source>
        <dbReference type="Proteomes" id="UP001164020"/>
    </source>
</evidence>
<accession>A0ABY7C9N3</accession>
<keyword evidence="2" id="KW-1185">Reference proteome</keyword>
<name>A0ABY7C9N3_9HYPH</name>